<evidence type="ECO:0008006" key="4">
    <source>
        <dbReference type="Google" id="ProtNLM"/>
    </source>
</evidence>
<feature type="region of interest" description="Disordered" evidence="1">
    <location>
        <begin position="107"/>
        <end position="128"/>
    </location>
</feature>
<reference evidence="2 3" key="1">
    <citation type="journal article" date="2016" name="Proc. Natl. Acad. Sci. U.S.A.">
        <title>Comparative genomics of biotechnologically important yeasts.</title>
        <authorList>
            <person name="Riley R."/>
            <person name="Haridas S."/>
            <person name="Wolfe K.H."/>
            <person name="Lopes M.R."/>
            <person name="Hittinger C.T."/>
            <person name="Goeker M."/>
            <person name="Salamov A.A."/>
            <person name="Wisecaver J.H."/>
            <person name="Long T.M."/>
            <person name="Calvey C.H."/>
            <person name="Aerts A.L."/>
            <person name="Barry K.W."/>
            <person name="Choi C."/>
            <person name="Clum A."/>
            <person name="Coughlan A.Y."/>
            <person name="Deshpande S."/>
            <person name="Douglass A.P."/>
            <person name="Hanson S.J."/>
            <person name="Klenk H.-P."/>
            <person name="LaButti K.M."/>
            <person name="Lapidus A."/>
            <person name="Lindquist E.A."/>
            <person name="Lipzen A.M."/>
            <person name="Meier-Kolthoff J.P."/>
            <person name="Ohm R.A."/>
            <person name="Otillar R.P."/>
            <person name="Pangilinan J.L."/>
            <person name="Peng Y."/>
            <person name="Rokas A."/>
            <person name="Rosa C.A."/>
            <person name="Scheuner C."/>
            <person name="Sibirny A.A."/>
            <person name="Slot J.C."/>
            <person name="Stielow J.B."/>
            <person name="Sun H."/>
            <person name="Kurtzman C.P."/>
            <person name="Blackwell M."/>
            <person name="Grigoriev I.V."/>
            <person name="Jeffries T.W."/>
        </authorList>
    </citation>
    <scope>NUCLEOTIDE SEQUENCE [LARGE SCALE GENOMIC DNA]</scope>
    <source>
        <strain evidence="2 3">NRRL Y-11557</strain>
    </source>
</reference>
<organism evidence="2 3">
    <name type="scientific">Lipomyces starkeyi NRRL Y-11557</name>
    <dbReference type="NCBI Taxonomy" id="675824"/>
    <lineage>
        <taxon>Eukaryota</taxon>
        <taxon>Fungi</taxon>
        <taxon>Dikarya</taxon>
        <taxon>Ascomycota</taxon>
        <taxon>Saccharomycotina</taxon>
        <taxon>Lipomycetes</taxon>
        <taxon>Lipomycetales</taxon>
        <taxon>Lipomycetaceae</taxon>
        <taxon>Lipomyces</taxon>
    </lineage>
</organism>
<keyword evidence="3" id="KW-1185">Reference proteome</keyword>
<feature type="region of interest" description="Disordered" evidence="1">
    <location>
        <begin position="1"/>
        <end position="58"/>
    </location>
</feature>
<proteinExistence type="predicted"/>
<dbReference type="EMBL" id="KV454289">
    <property type="protein sequence ID" value="ODQ76501.1"/>
    <property type="molecule type" value="Genomic_DNA"/>
</dbReference>
<name>A0A1E3QFL9_LIPST</name>
<evidence type="ECO:0000313" key="3">
    <source>
        <dbReference type="Proteomes" id="UP000094385"/>
    </source>
</evidence>
<dbReference type="PANTHER" id="PTHR10779">
    <property type="entry name" value="DYNEIN LIGHT CHAIN ROADBLOCK"/>
    <property type="match status" value="1"/>
</dbReference>
<dbReference type="Gene3D" id="3.30.450.30">
    <property type="entry name" value="Dynein light chain 2a, cytoplasmic"/>
    <property type="match status" value="1"/>
</dbReference>
<feature type="compositionally biased region" description="Polar residues" evidence="1">
    <location>
        <begin position="24"/>
        <end position="35"/>
    </location>
</feature>
<dbReference type="OrthoDB" id="9985637at2759"/>
<sequence>MAPILHTAAITSNSSFSPTRSSTVNQSVSLDSQPRQSDDSPVPQRGHQLLGNRRGSGELPADQEIDAIVARISAKHAVRGVIVVDMEQGGIVRSSMIDADGGGVILGKSRSRGGEQDPRVVASRTEKVDEEEGDSDLVAKYAAICVQFVKAASEVVDEFFEEDDDLKLLRLRTKEHGLMIVPGM</sequence>
<dbReference type="SUPFAM" id="SSF103196">
    <property type="entry name" value="Roadblock/LC7 domain"/>
    <property type="match status" value="1"/>
</dbReference>
<gene>
    <name evidence="2" type="ORF">LIPSTDRAFT_60638</name>
</gene>
<dbReference type="STRING" id="675824.A0A1E3QFL9"/>
<evidence type="ECO:0000256" key="1">
    <source>
        <dbReference type="SAM" id="MobiDB-lite"/>
    </source>
</evidence>
<protein>
    <recommendedName>
        <fullName evidence="4">Roadblock/LAMTOR2 domain-containing protein</fullName>
    </recommendedName>
</protein>
<accession>A0A1E3QFL9</accession>
<evidence type="ECO:0000313" key="2">
    <source>
        <dbReference type="EMBL" id="ODQ76501.1"/>
    </source>
</evidence>
<dbReference type="Proteomes" id="UP000094385">
    <property type="component" value="Unassembled WGS sequence"/>
</dbReference>
<dbReference type="AlphaFoldDB" id="A0A1E3QFL9"/>
<feature type="compositionally biased region" description="Low complexity" evidence="1">
    <location>
        <begin position="11"/>
        <end position="23"/>
    </location>
</feature>